<dbReference type="PROSITE" id="PS51892">
    <property type="entry name" value="SUBTILASE"/>
    <property type="match status" value="1"/>
</dbReference>
<dbReference type="PROSITE" id="PS00138">
    <property type="entry name" value="SUBTILASE_SER"/>
    <property type="match status" value="1"/>
</dbReference>
<keyword evidence="3" id="KW-0720">Serine protease</keyword>
<protein>
    <submittedName>
        <fullName evidence="8">14007_t:CDS:1</fullName>
    </submittedName>
</protein>
<dbReference type="Proteomes" id="UP000789342">
    <property type="component" value="Unassembled WGS sequence"/>
</dbReference>
<dbReference type="InterPro" id="IPR023828">
    <property type="entry name" value="Peptidase_S8_Ser-AS"/>
</dbReference>
<keyword evidence="6" id="KW-1133">Transmembrane helix</keyword>
<name>A0A9N9DSC5_9GLOM</name>
<dbReference type="InterPro" id="IPR036852">
    <property type="entry name" value="Peptidase_S8/S53_dom_sf"/>
</dbReference>
<evidence type="ECO:0000313" key="8">
    <source>
        <dbReference type="EMBL" id="CAG8647097.1"/>
    </source>
</evidence>
<keyword evidence="2" id="KW-0378">Hydrolase</keyword>
<dbReference type="OrthoDB" id="300641at2759"/>
<dbReference type="SUPFAM" id="SSF49785">
    <property type="entry name" value="Galactose-binding domain-like"/>
    <property type="match status" value="1"/>
</dbReference>
<dbReference type="GO" id="GO:0004252">
    <property type="term" value="F:serine-type endopeptidase activity"/>
    <property type="evidence" value="ECO:0007669"/>
    <property type="project" value="InterPro"/>
</dbReference>
<dbReference type="EMBL" id="CAJVPV010010010">
    <property type="protein sequence ID" value="CAG8647097.1"/>
    <property type="molecule type" value="Genomic_DNA"/>
</dbReference>
<sequence length="484" mass="53511">LYTVTVGAIDRTNSHPYYAEKCAALLVSTYSSGSGSYIYTTDIGKRNCTNLHGGTSAAAPIATGVFSLVLQIRPDLTWRDIQYLTLLSAVPFNLDESEWERTKAGRLFSYRWGYGKLDAYNIIQNAKTYKNLGPQVDLEMPIVTVNKPIPDDDVGILSKVVVTQELLDNVGLGRLEHITVTININHTRRGDIEVDLISPNNINSILGATRKFDEHNEGLTNWTFMTLKHWDEPPIGEWIIQVRDRQNPQHRGIFVDWLIKFWGESVNTTSPTSSVVVSPTSAPTILPSESSTISTSPTSEYTTSISSTLPVVIATPTDENSNSTSETTTTESNGWILTGVGVLVTFILSGMTYLACVTKRKFWNITNRKFKKFFSRDTYESVSGDANGVDDSIPLNRSNKQSTSGNMFDTFGDSSEEDDVESTHVVFESSYMDEDTNEDEKGNGDSNNGETVEHGEDDGNPGGSSSEALQQGENIYNRDWNILI</sequence>
<feature type="compositionally biased region" description="Polar residues" evidence="5">
    <location>
        <begin position="463"/>
        <end position="474"/>
    </location>
</feature>
<evidence type="ECO:0000256" key="4">
    <source>
        <dbReference type="PROSITE-ProRule" id="PRU01240"/>
    </source>
</evidence>
<dbReference type="Gene3D" id="3.40.50.200">
    <property type="entry name" value="Peptidase S8/S53 domain"/>
    <property type="match status" value="1"/>
</dbReference>
<gene>
    <name evidence="8" type="ORF">AMORRO_LOCUS9783</name>
</gene>
<keyword evidence="6" id="KW-0472">Membrane</keyword>
<comment type="similarity">
    <text evidence="4">Belongs to the peptidase S8 family.</text>
</comment>
<comment type="caution">
    <text evidence="4">Lacks conserved residue(s) required for the propagation of feature annotation.</text>
</comment>
<feature type="compositionally biased region" description="Polar residues" evidence="5">
    <location>
        <begin position="395"/>
        <end position="407"/>
    </location>
</feature>
<dbReference type="Pfam" id="PF00082">
    <property type="entry name" value="Peptidase_S8"/>
    <property type="match status" value="1"/>
</dbReference>
<comment type="caution">
    <text evidence="8">The sequence shown here is derived from an EMBL/GenBank/DDBJ whole genome shotgun (WGS) entry which is preliminary data.</text>
</comment>
<evidence type="ECO:0000256" key="6">
    <source>
        <dbReference type="SAM" id="Phobius"/>
    </source>
</evidence>
<dbReference type="InterPro" id="IPR000209">
    <property type="entry name" value="Peptidase_S8/S53_dom"/>
</dbReference>
<dbReference type="FunFam" id="2.60.120.260:FF:000026">
    <property type="entry name" value="proprotein convertase subtilisin/kexin type 7"/>
    <property type="match status" value="1"/>
</dbReference>
<dbReference type="PANTHER" id="PTHR42884">
    <property type="entry name" value="PROPROTEIN CONVERTASE SUBTILISIN/KEXIN-RELATED"/>
    <property type="match status" value="1"/>
</dbReference>
<evidence type="ECO:0000259" key="7">
    <source>
        <dbReference type="PROSITE" id="PS51829"/>
    </source>
</evidence>
<dbReference type="PANTHER" id="PTHR42884:SF14">
    <property type="entry name" value="NEUROENDOCRINE CONVERTASE 1"/>
    <property type="match status" value="1"/>
</dbReference>
<proteinExistence type="inferred from homology"/>
<keyword evidence="9" id="KW-1185">Reference proteome</keyword>
<feature type="domain" description="P/Homo B" evidence="7">
    <location>
        <begin position="132"/>
        <end position="267"/>
    </location>
</feature>
<evidence type="ECO:0000256" key="2">
    <source>
        <dbReference type="ARBA" id="ARBA00022801"/>
    </source>
</evidence>
<keyword evidence="1" id="KW-0645">Protease</keyword>
<keyword evidence="6" id="KW-0812">Transmembrane</keyword>
<organism evidence="8 9">
    <name type="scientific">Acaulospora morrowiae</name>
    <dbReference type="NCBI Taxonomy" id="94023"/>
    <lineage>
        <taxon>Eukaryota</taxon>
        <taxon>Fungi</taxon>
        <taxon>Fungi incertae sedis</taxon>
        <taxon>Mucoromycota</taxon>
        <taxon>Glomeromycotina</taxon>
        <taxon>Glomeromycetes</taxon>
        <taxon>Diversisporales</taxon>
        <taxon>Acaulosporaceae</taxon>
        <taxon>Acaulospora</taxon>
    </lineage>
</organism>
<dbReference type="AlphaFoldDB" id="A0A9N9DSC5"/>
<dbReference type="GO" id="GO:0016485">
    <property type="term" value="P:protein processing"/>
    <property type="evidence" value="ECO:0007669"/>
    <property type="project" value="TreeGrafter"/>
</dbReference>
<evidence type="ECO:0000256" key="1">
    <source>
        <dbReference type="ARBA" id="ARBA00022670"/>
    </source>
</evidence>
<dbReference type="Pfam" id="PF01483">
    <property type="entry name" value="P_proprotein"/>
    <property type="match status" value="1"/>
</dbReference>
<dbReference type="Gene3D" id="2.60.120.260">
    <property type="entry name" value="Galactose-binding domain-like"/>
    <property type="match status" value="1"/>
</dbReference>
<reference evidence="8" key="1">
    <citation type="submission" date="2021-06" db="EMBL/GenBank/DDBJ databases">
        <authorList>
            <person name="Kallberg Y."/>
            <person name="Tangrot J."/>
            <person name="Rosling A."/>
        </authorList>
    </citation>
    <scope>NUCLEOTIDE SEQUENCE</scope>
    <source>
        <strain evidence="8">CL551</strain>
    </source>
</reference>
<dbReference type="InterPro" id="IPR002884">
    <property type="entry name" value="P_dom"/>
</dbReference>
<evidence type="ECO:0000256" key="5">
    <source>
        <dbReference type="SAM" id="MobiDB-lite"/>
    </source>
</evidence>
<feature type="transmembrane region" description="Helical" evidence="6">
    <location>
        <begin position="335"/>
        <end position="356"/>
    </location>
</feature>
<evidence type="ECO:0000313" key="9">
    <source>
        <dbReference type="Proteomes" id="UP000789342"/>
    </source>
</evidence>
<dbReference type="InterPro" id="IPR008979">
    <property type="entry name" value="Galactose-bd-like_sf"/>
</dbReference>
<accession>A0A9N9DSC5</accession>
<dbReference type="GO" id="GO:0000139">
    <property type="term" value="C:Golgi membrane"/>
    <property type="evidence" value="ECO:0007669"/>
    <property type="project" value="TreeGrafter"/>
</dbReference>
<dbReference type="SUPFAM" id="SSF52743">
    <property type="entry name" value="Subtilisin-like"/>
    <property type="match status" value="1"/>
</dbReference>
<feature type="non-terminal residue" evidence="8">
    <location>
        <position position="484"/>
    </location>
</feature>
<evidence type="ECO:0000256" key="3">
    <source>
        <dbReference type="ARBA" id="ARBA00022825"/>
    </source>
</evidence>
<feature type="region of interest" description="Disordered" evidence="5">
    <location>
        <begin position="381"/>
        <end position="484"/>
    </location>
</feature>
<dbReference type="GO" id="GO:0005802">
    <property type="term" value="C:trans-Golgi network"/>
    <property type="evidence" value="ECO:0007669"/>
    <property type="project" value="TreeGrafter"/>
</dbReference>
<dbReference type="PROSITE" id="PS51829">
    <property type="entry name" value="P_HOMO_B"/>
    <property type="match status" value="1"/>
</dbReference>